<dbReference type="InterPro" id="IPR013249">
    <property type="entry name" value="RNA_pol_sigma70_r4_t2"/>
</dbReference>
<accession>A0A5D0UDL2</accession>
<evidence type="ECO:0000256" key="4">
    <source>
        <dbReference type="ARBA" id="ARBA00023163"/>
    </source>
</evidence>
<feature type="compositionally biased region" description="Low complexity" evidence="5">
    <location>
        <begin position="19"/>
        <end position="31"/>
    </location>
</feature>
<evidence type="ECO:0000259" key="6">
    <source>
        <dbReference type="Pfam" id="PF08281"/>
    </source>
</evidence>
<feature type="compositionally biased region" description="Low complexity" evidence="5">
    <location>
        <begin position="194"/>
        <end position="210"/>
    </location>
</feature>
<gene>
    <name evidence="8" type="ORF">FXF65_08300</name>
</gene>
<dbReference type="GO" id="GO:0003677">
    <property type="term" value="F:DNA binding"/>
    <property type="evidence" value="ECO:0007669"/>
    <property type="project" value="InterPro"/>
</dbReference>
<evidence type="ECO:0000256" key="3">
    <source>
        <dbReference type="ARBA" id="ARBA00023082"/>
    </source>
</evidence>
<dbReference type="SUPFAM" id="SSF88659">
    <property type="entry name" value="Sigma3 and sigma4 domains of RNA polymerase sigma factors"/>
    <property type="match status" value="1"/>
</dbReference>
<dbReference type="EMBL" id="VSFF01000003">
    <property type="protein sequence ID" value="TYC16581.1"/>
    <property type="molecule type" value="Genomic_DNA"/>
</dbReference>
<feature type="domain" description="DUF6596" evidence="7">
    <location>
        <begin position="124"/>
        <end position="169"/>
    </location>
</feature>
<proteinExistence type="inferred from homology"/>
<comment type="similarity">
    <text evidence="1">Belongs to the sigma-70 factor family. ECF subfamily.</text>
</comment>
<reference evidence="8 9" key="1">
    <citation type="submission" date="2019-08" db="EMBL/GenBank/DDBJ databases">
        <title>Actinomadura sp. nov. CYP1-5 isolated from mountain soil.</title>
        <authorList>
            <person name="Songsumanus A."/>
            <person name="Kuncharoen N."/>
            <person name="Kudo T."/>
            <person name="Yuki M."/>
            <person name="Igarashi Y."/>
            <person name="Tanasupawat S."/>
        </authorList>
    </citation>
    <scope>NUCLEOTIDE SEQUENCE [LARGE SCALE GENOMIC DNA]</scope>
    <source>
        <strain evidence="8 9">GKU157</strain>
    </source>
</reference>
<name>A0A5D0UDL2_9ACTN</name>
<dbReference type="AlphaFoldDB" id="A0A5D0UDL2"/>
<keyword evidence="2" id="KW-0805">Transcription regulation</keyword>
<dbReference type="PANTHER" id="PTHR47756:SF2">
    <property type="entry name" value="BLL6612 PROTEIN"/>
    <property type="match status" value="1"/>
</dbReference>
<evidence type="ECO:0000313" key="8">
    <source>
        <dbReference type="EMBL" id="TYC16581.1"/>
    </source>
</evidence>
<evidence type="ECO:0000256" key="5">
    <source>
        <dbReference type="SAM" id="MobiDB-lite"/>
    </source>
</evidence>
<keyword evidence="9" id="KW-1185">Reference proteome</keyword>
<dbReference type="RefSeq" id="WP_148349133.1">
    <property type="nucleotide sequence ID" value="NZ_VSFF01000003.1"/>
</dbReference>
<dbReference type="Pfam" id="PF20239">
    <property type="entry name" value="DUF6596"/>
    <property type="match status" value="1"/>
</dbReference>
<organism evidence="8 9">
    <name type="scientific">Actinomadura syzygii</name>
    <dbReference type="NCBI Taxonomy" id="1427538"/>
    <lineage>
        <taxon>Bacteria</taxon>
        <taxon>Bacillati</taxon>
        <taxon>Actinomycetota</taxon>
        <taxon>Actinomycetes</taxon>
        <taxon>Streptosporangiales</taxon>
        <taxon>Thermomonosporaceae</taxon>
        <taxon>Actinomadura</taxon>
    </lineage>
</organism>
<feature type="compositionally biased region" description="Low complexity" evidence="5">
    <location>
        <begin position="1"/>
        <end position="11"/>
    </location>
</feature>
<evidence type="ECO:0000313" key="9">
    <source>
        <dbReference type="Proteomes" id="UP000322634"/>
    </source>
</evidence>
<keyword evidence="4" id="KW-0804">Transcription</keyword>
<sequence>MEGVEGAAAAPTPRPPRSSPGTRSSSATASTARRRSPRGSPADRPPDGDDTLILLFLCCHPVLSPEQQVALTLRSVGGLRTGEIARAFLVPEATMGQRISRAKRRIRDSGVPFRMPAPGDRDARLAAVPHVLYLVFGEGYTATAGTRLFRGELAAEAIRLARTLHRLLAVRAHLLEMSGDAAGRGRCTGRRPGARTASPSSATSTAARPACDTRGPDAGMVRGAAKRPGGSVGA</sequence>
<dbReference type="OrthoDB" id="9780299at2"/>
<dbReference type="GO" id="GO:0006352">
    <property type="term" value="P:DNA-templated transcription initiation"/>
    <property type="evidence" value="ECO:0007669"/>
    <property type="project" value="InterPro"/>
</dbReference>
<feature type="domain" description="RNA polymerase sigma factor 70 region 4 type 2" evidence="6">
    <location>
        <begin position="55"/>
        <end position="106"/>
    </location>
</feature>
<feature type="region of interest" description="Disordered" evidence="5">
    <location>
        <begin position="1"/>
        <end position="46"/>
    </location>
</feature>
<keyword evidence="3" id="KW-0731">Sigma factor</keyword>
<protein>
    <submittedName>
        <fullName evidence="8">Uncharacterized protein</fullName>
    </submittedName>
</protein>
<comment type="caution">
    <text evidence="8">The sequence shown here is derived from an EMBL/GenBank/DDBJ whole genome shotgun (WGS) entry which is preliminary data.</text>
</comment>
<dbReference type="InterPro" id="IPR013324">
    <property type="entry name" value="RNA_pol_sigma_r3/r4-like"/>
</dbReference>
<dbReference type="InterPro" id="IPR036388">
    <property type="entry name" value="WH-like_DNA-bd_sf"/>
</dbReference>
<feature type="region of interest" description="Disordered" evidence="5">
    <location>
        <begin position="181"/>
        <end position="234"/>
    </location>
</feature>
<evidence type="ECO:0000256" key="2">
    <source>
        <dbReference type="ARBA" id="ARBA00023015"/>
    </source>
</evidence>
<dbReference type="GO" id="GO:0016987">
    <property type="term" value="F:sigma factor activity"/>
    <property type="evidence" value="ECO:0007669"/>
    <property type="project" value="UniProtKB-KW"/>
</dbReference>
<dbReference type="Gene3D" id="1.10.10.10">
    <property type="entry name" value="Winged helix-like DNA-binding domain superfamily/Winged helix DNA-binding domain"/>
    <property type="match status" value="1"/>
</dbReference>
<dbReference type="InterPro" id="IPR046531">
    <property type="entry name" value="DUF6596"/>
</dbReference>
<dbReference type="PANTHER" id="PTHR47756">
    <property type="entry name" value="BLL6612 PROTEIN-RELATED"/>
    <property type="match status" value="1"/>
</dbReference>
<evidence type="ECO:0000259" key="7">
    <source>
        <dbReference type="Pfam" id="PF20239"/>
    </source>
</evidence>
<dbReference type="Pfam" id="PF08281">
    <property type="entry name" value="Sigma70_r4_2"/>
    <property type="match status" value="1"/>
</dbReference>
<dbReference type="Proteomes" id="UP000322634">
    <property type="component" value="Unassembled WGS sequence"/>
</dbReference>
<evidence type="ECO:0000256" key="1">
    <source>
        <dbReference type="ARBA" id="ARBA00010641"/>
    </source>
</evidence>